<keyword evidence="7 17" id="KW-0418">Kinase</keyword>
<dbReference type="CDD" id="cd16922">
    <property type="entry name" value="HATPase_EvgS-ArcB-TorS-like"/>
    <property type="match status" value="1"/>
</dbReference>
<gene>
    <name evidence="16" type="ORF">D0907_07945</name>
    <name evidence="17" type="ORF">SAMN04487854_10173</name>
</gene>
<comment type="subcellular location">
    <subcellularLocation>
        <location evidence="2">Membrane</location>
    </subcellularLocation>
</comment>
<protein>
    <recommendedName>
        <fullName evidence="11">Sensory/regulatory protein RpfC</fullName>
        <ecNumber evidence="3">2.7.13.3</ecNumber>
    </recommendedName>
</protein>
<evidence type="ECO:0000256" key="4">
    <source>
        <dbReference type="ARBA" id="ARBA00022553"/>
    </source>
</evidence>
<dbReference type="AlphaFoldDB" id="A0AAD0WCB5"/>
<evidence type="ECO:0000313" key="16">
    <source>
        <dbReference type="EMBL" id="AXV65199.1"/>
    </source>
</evidence>
<evidence type="ECO:0000256" key="12">
    <source>
        <dbReference type="PROSITE-ProRule" id="PRU00169"/>
    </source>
</evidence>
<comment type="subunit">
    <text evidence="10">At low DSF concentrations, interacts with RpfF.</text>
</comment>
<evidence type="ECO:0000256" key="7">
    <source>
        <dbReference type="ARBA" id="ARBA00022777"/>
    </source>
</evidence>
<reference evidence="17 18" key="1">
    <citation type="submission" date="2016-10" db="EMBL/GenBank/DDBJ databases">
        <authorList>
            <person name="Varghese N."/>
            <person name="Submissions S."/>
        </authorList>
    </citation>
    <scope>NUCLEOTIDE SEQUENCE [LARGE SCALE GENOMIC DNA]</scope>
    <source>
        <strain evidence="17 18">CGMCC 1.8499</strain>
    </source>
</reference>
<dbReference type="InterPro" id="IPR036890">
    <property type="entry name" value="HATPase_C_sf"/>
</dbReference>
<dbReference type="Gene3D" id="3.30.565.10">
    <property type="entry name" value="Histidine kinase-like ATPase, C-terminal domain"/>
    <property type="match status" value="1"/>
</dbReference>
<organism evidence="16 19">
    <name type="scientific">Pseudoalteromonas lipolytica</name>
    <dbReference type="NCBI Taxonomy" id="570156"/>
    <lineage>
        <taxon>Bacteria</taxon>
        <taxon>Pseudomonadati</taxon>
        <taxon>Pseudomonadota</taxon>
        <taxon>Gammaproteobacteria</taxon>
        <taxon>Alteromonadales</taxon>
        <taxon>Pseudoalteromonadaceae</taxon>
        <taxon>Pseudoalteromonas</taxon>
    </lineage>
</organism>
<dbReference type="Gene3D" id="6.10.340.10">
    <property type="match status" value="1"/>
</dbReference>
<proteinExistence type="predicted"/>
<dbReference type="PANTHER" id="PTHR45339">
    <property type="entry name" value="HYBRID SIGNAL TRANSDUCTION HISTIDINE KINASE J"/>
    <property type="match status" value="1"/>
</dbReference>
<feature type="transmembrane region" description="Helical" evidence="13">
    <location>
        <begin position="299"/>
        <end position="317"/>
    </location>
</feature>
<dbReference type="GeneID" id="99505388"/>
<dbReference type="InterPro" id="IPR011006">
    <property type="entry name" value="CheY-like_superfamily"/>
</dbReference>
<dbReference type="PROSITE" id="PS50109">
    <property type="entry name" value="HIS_KIN"/>
    <property type="match status" value="1"/>
</dbReference>
<dbReference type="CDD" id="cd00082">
    <property type="entry name" value="HisKA"/>
    <property type="match status" value="1"/>
</dbReference>
<evidence type="ECO:0000256" key="9">
    <source>
        <dbReference type="ARBA" id="ARBA00023012"/>
    </source>
</evidence>
<evidence type="ECO:0000313" key="19">
    <source>
        <dbReference type="Proteomes" id="UP000264605"/>
    </source>
</evidence>
<keyword evidence="9" id="KW-0902">Two-component regulatory system</keyword>
<evidence type="ECO:0000259" key="14">
    <source>
        <dbReference type="PROSITE" id="PS50109"/>
    </source>
</evidence>
<keyword evidence="13" id="KW-1133">Transmembrane helix</keyword>
<dbReference type="InterPro" id="IPR003660">
    <property type="entry name" value="HAMP_dom"/>
</dbReference>
<evidence type="ECO:0000256" key="10">
    <source>
        <dbReference type="ARBA" id="ARBA00064003"/>
    </source>
</evidence>
<evidence type="ECO:0000256" key="6">
    <source>
        <dbReference type="ARBA" id="ARBA00022741"/>
    </source>
</evidence>
<keyword evidence="13" id="KW-0472">Membrane</keyword>
<dbReference type="FunFam" id="1.10.287.130:FF:000002">
    <property type="entry name" value="Two-component osmosensing histidine kinase"/>
    <property type="match status" value="1"/>
</dbReference>
<dbReference type="InterPro" id="IPR003594">
    <property type="entry name" value="HATPase_dom"/>
</dbReference>
<accession>A0AAD0WCB5</accession>
<dbReference type="Pfam" id="PF00672">
    <property type="entry name" value="HAMP"/>
    <property type="match status" value="1"/>
</dbReference>
<dbReference type="Gene3D" id="1.10.287.130">
    <property type="match status" value="1"/>
</dbReference>
<keyword evidence="6" id="KW-0547">Nucleotide-binding</keyword>
<dbReference type="EMBL" id="CP032090">
    <property type="protein sequence ID" value="AXV65199.1"/>
    <property type="molecule type" value="Genomic_DNA"/>
</dbReference>
<dbReference type="CDD" id="cd06225">
    <property type="entry name" value="HAMP"/>
    <property type="match status" value="1"/>
</dbReference>
<dbReference type="EC" id="2.7.13.3" evidence="3"/>
<sequence>MSNIFSRSVAAKMLLALMLILLAMSASYYVMNKRLNTIEVAFNDISRISNYAVSILRINKDIVEMQRDISVYGGSGSSAVFEKIVENFQSIKTRLSDVELKNEENESQIYLNAMSELVKRYGENLQVLTKRYEIRATLTEKELPRIYADATTHLDNLMRKVTTVEEKLFISEYLNLWHSLHRDAYLFLTKKDYAKRASVNDALRMISTKLNASVHIQKSEYRSEINQLSKMADTYSQAFARSIQANRNYLSLVNVVMAGDAIEFSTLANELREQSLTRLSRIKEEAEKTVSKTERILKLLAWGVLIYIIALSAFFHLQISKSIKRLTVSFKHFLNGDLSAPIYDLHRKDEIGVLAKAADSFRILSKDLSDAKQTAEHTTKVKSEFLANMSHEIRTPMNGILGMARQLSRTPLNAEQEKMLAIIHSSGASLLVIINDILDLSKIEASKIELEEQPIALNLLLDELTHLFKAQANNKQVELFISVLPEDPNFIFLGDETRLKQVLINLIGNAIKFTERGSVSLNVSIHQLSNDEFSITFHVSDTGIGIAKEQLNSLFEAFSQADASITRRFGGTGLGLAISSKLLKLMGTSLHVESEYGVGSDFHFDLNVIRTNESVYSEQQHMQEPHEQAIDFSWLNVLIVEDNEINQIVIEAMLSEFNISSINIADNGEQAILQCETRAFDLILMDMQMPVLDGPQATLRIREMPSYKNTPIIALTANVLSADKQRCIDAGMNDFIAKPINYECVKAILLKWCTKAADER</sequence>
<dbReference type="CDD" id="cd17546">
    <property type="entry name" value="REC_hyHK_CKI1_RcsC-like"/>
    <property type="match status" value="1"/>
</dbReference>
<dbReference type="SUPFAM" id="SSF158472">
    <property type="entry name" value="HAMP domain-like"/>
    <property type="match status" value="1"/>
</dbReference>
<keyword evidence="18" id="KW-1185">Reference proteome</keyword>
<dbReference type="PRINTS" id="PR00344">
    <property type="entry name" value="BCTRLSENSOR"/>
</dbReference>
<evidence type="ECO:0000256" key="8">
    <source>
        <dbReference type="ARBA" id="ARBA00022840"/>
    </source>
</evidence>
<evidence type="ECO:0000256" key="1">
    <source>
        <dbReference type="ARBA" id="ARBA00000085"/>
    </source>
</evidence>
<dbReference type="Gene3D" id="3.40.50.2300">
    <property type="match status" value="1"/>
</dbReference>
<dbReference type="Pfam" id="PF00512">
    <property type="entry name" value="HisKA"/>
    <property type="match status" value="1"/>
</dbReference>
<dbReference type="SMART" id="SM00387">
    <property type="entry name" value="HATPase_c"/>
    <property type="match status" value="1"/>
</dbReference>
<dbReference type="Pfam" id="PF00072">
    <property type="entry name" value="Response_reg"/>
    <property type="match status" value="1"/>
</dbReference>
<feature type="domain" description="Response regulatory" evidence="15">
    <location>
        <begin position="636"/>
        <end position="753"/>
    </location>
</feature>
<dbReference type="PANTHER" id="PTHR45339:SF1">
    <property type="entry name" value="HYBRID SIGNAL TRANSDUCTION HISTIDINE KINASE J"/>
    <property type="match status" value="1"/>
</dbReference>
<dbReference type="PROSITE" id="PS50110">
    <property type="entry name" value="RESPONSE_REGULATORY"/>
    <property type="match status" value="1"/>
</dbReference>
<keyword evidence="8" id="KW-0067">ATP-binding</keyword>
<dbReference type="Pfam" id="PF02518">
    <property type="entry name" value="HATPase_c"/>
    <property type="match status" value="1"/>
</dbReference>
<evidence type="ECO:0000259" key="15">
    <source>
        <dbReference type="PROSITE" id="PS50110"/>
    </source>
</evidence>
<dbReference type="RefSeq" id="WP_083422845.1">
    <property type="nucleotide sequence ID" value="NZ_CP032090.1"/>
</dbReference>
<feature type="modified residue" description="4-aspartylphosphate" evidence="12">
    <location>
        <position position="686"/>
    </location>
</feature>
<dbReference type="SUPFAM" id="SSF55874">
    <property type="entry name" value="ATPase domain of HSP90 chaperone/DNA topoisomerase II/histidine kinase"/>
    <property type="match status" value="1"/>
</dbReference>
<feature type="domain" description="Histidine kinase" evidence="14">
    <location>
        <begin position="388"/>
        <end position="610"/>
    </location>
</feature>
<evidence type="ECO:0000256" key="3">
    <source>
        <dbReference type="ARBA" id="ARBA00012438"/>
    </source>
</evidence>
<dbReference type="GO" id="GO:0005524">
    <property type="term" value="F:ATP binding"/>
    <property type="evidence" value="ECO:0007669"/>
    <property type="project" value="UniProtKB-KW"/>
</dbReference>
<dbReference type="InterPro" id="IPR005467">
    <property type="entry name" value="His_kinase_dom"/>
</dbReference>
<keyword evidence="4 12" id="KW-0597">Phosphoprotein</keyword>
<evidence type="ECO:0000313" key="17">
    <source>
        <dbReference type="EMBL" id="SFT32733.1"/>
    </source>
</evidence>
<dbReference type="GO" id="GO:0000155">
    <property type="term" value="F:phosphorelay sensor kinase activity"/>
    <property type="evidence" value="ECO:0007669"/>
    <property type="project" value="InterPro"/>
</dbReference>
<keyword evidence="13" id="KW-0812">Transmembrane</keyword>
<evidence type="ECO:0000256" key="11">
    <source>
        <dbReference type="ARBA" id="ARBA00068150"/>
    </source>
</evidence>
<keyword evidence="5" id="KW-0808">Transferase</keyword>
<evidence type="ECO:0000256" key="13">
    <source>
        <dbReference type="SAM" id="Phobius"/>
    </source>
</evidence>
<comment type="catalytic activity">
    <reaction evidence="1">
        <text>ATP + protein L-histidine = ADP + protein N-phospho-L-histidine.</text>
        <dbReference type="EC" id="2.7.13.3"/>
    </reaction>
</comment>
<dbReference type="SUPFAM" id="SSF52172">
    <property type="entry name" value="CheY-like"/>
    <property type="match status" value="1"/>
</dbReference>
<evidence type="ECO:0000313" key="18">
    <source>
        <dbReference type="Proteomes" id="UP000183805"/>
    </source>
</evidence>
<dbReference type="InterPro" id="IPR036097">
    <property type="entry name" value="HisK_dim/P_sf"/>
</dbReference>
<reference evidence="16 19" key="2">
    <citation type="submission" date="2018-08" db="EMBL/GenBank/DDBJ databases">
        <title>Draft genome sequence of Pseudoalteromonas donghaensis HJ51.</title>
        <authorList>
            <person name="Oh J."/>
            <person name="Roh D."/>
        </authorList>
    </citation>
    <scope>NUCLEOTIDE SEQUENCE [LARGE SCALE GENOMIC DNA]</scope>
    <source>
        <strain evidence="16 19">HJ51</strain>
    </source>
</reference>
<dbReference type="InterPro" id="IPR003661">
    <property type="entry name" value="HisK_dim/P_dom"/>
</dbReference>
<dbReference type="FunFam" id="3.30.565.10:FF:000010">
    <property type="entry name" value="Sensor histidine kinase RcsC"/>
    <property type="match status" value="1"/>
</dbReference>
<dbReference type="InterPro" id="IPR001789">
    <property type="entry name" value="Sig_transdc_resp-reg_receiver"/>
</dbReference>
<dbReference type="Proteomes" id="UP000264605">
    <property type="component" value="Chromosome"/>
</dbReference>
<dbReference type="EMBL" id="FPAZ01000001">
    <property type="protein sequence ID" value="SFT32733.1"/>
    <property type="molecule type" value="Genomic_DNA"/>
</dbReference>
<dbReference type="SMART" id="SM00448">
    <property type="entry name" value="REC"/>
    <property type="match status" value="1"/>
</dbReference>
<dbReference type="KEGG" id="pdj:D0907_07945"/>
<evidence type="ECO:0000256" key="2">
    <source>
        <dbReference type="ARBA" id="ARBA00004370"/>
    </source>
</evidence>
<dbReference type="SUPFAM" id="SSF47384">
    <property type="entry name" value="Homodimeric domain of signal transducing histidine kinase"/>
    <property type="match status" value="1"/>
</dbReference>
<dbReference type="SMART" id="SM00388">
    <property type="entry name" value="HisKA"/>
    <property type="match status" value="1"/>
</dbReference>
<name>A0AAD0WCB5_9GAMM</name>
<dbReference type="Proteomes" id="UP000183805">
    <property type="component" value="Unassembled WGS sequence"/>
</dbReference>
<dbReference type="GO" id="GO:0016020">
    <property type="term" value="C:membrane"/>
    <property type="evidence" value="ECO:0007669"/>
    <property type="project" value="UniProtKB-SubCell"/>
</dbReference>
<dbReference type="InterPro" id="IPR004358">
    <property type="entry name" value="Sig_transdc_His_kin-like_C"/>
</dbReference>
<evidence type="ECO:0000256" key="5">
    <source>
        <dbReference type="ARBA" id="ARBA00022679"/>
    </source>
</evidence>